<evidence type="ECO:0000256" key="1">
    <source>
        <dbReference type="SAM" id="Phobius"/>
    </source>
</evidence>
<dbReference type="RefSeq" id="WP_147058521.1">
    <property type="nucleotide sequence ID" value="NZ_CP042437.1"/>
</dbReference>
<dbReference type="EMBL" id="CP042437">
    <property type="protein sequence ID" value="QEC79178.1"/>
    <property type="molecule type" value="Genomic_DNA"/>
</dbReference>
<keyword evidence="3" id="KW-1185">Reference proteome</keyword>
<gene>
    <name evidence="2" type="ORF">FSB76_25690</name>
</gene>
<dbReference type="Proteomes" id="UP000321362">
    <property type="component" value="Chromosome"/>
</dbReference>
<evidence type="ECO:0000313" key="2">
    <source>
        <dbReference type="EMBL" id="QEC79178.1"/>
    </source>
</evidence>
<dbReference type="OrthoDB" id="9838109at2"/>
<keyword evidence="1" id="KW-0472">Membrane</keyword>
<keyword evidence="1" id="KW-1133">Transmembrane helix</keyword>
<feature type="transmembrane region" description="Helical" evidence="1">
    <location>
        <begin position="103"/>
        <end position="119"/>
    </location>
</feature>
<name>A0A5B8WAC5_9SPHI</name>
<dbReference type="AlphaFoldDB" id="A0A5B8WAC5"/>
<organism evidence="2 3">
    <name type="scientific">Mucilaginibacter ginsenosidivorax</name>
    <dbReference type="NCBI Taxonomy" id="862126"/>
    <lineage>
        <taxon>Bacteria</taxon>
        <taxon>Pseudomonadati</taxon>
        <taxon>Bacteroidota</taxon>
        <taxon>Sphingobacteriia</taxon>
        <taxon>Sphingobacteriales</taxon>
        <taxon>Sphingobacteriaceae</taxon>
        <taxon>Mucilaginibacter</taxon>
    </lineage>
</organism>
<protein>
    <submittedName>
        <fullName evidence="2">Uncharacterized protein</fullName>
    </submittedName>
</protein>
<evidence type="ECO:0000313" key="3">
    <source>
        <dbReference type="Proteomes" id="UP000321362"/>
    </source>
</evidence>
<reference evidence="2 3" key="1">
    <citation type="journal article" date="2013" name="J. Microbiol.">
        <title>Mucilaginibacter ginsenosidivorax sp. nov., with ginsenoside converting activity isolated from sediment.</title>
        <authorList>
            <person name="Kim J.K."/>
            <person name="Choi T.E."/>
            <person name="Liu Q.M."/>
            <person name="Park H.Y."/>
            <person name="Yi T.H."/>
            <person name="Yoon M.H."/>
            <person name="Kim S.C."/>
            <person name="Im W.T."/>
        </authorList>
    </citation>
    <scope>NUCLEOTIDE SEQUENCE [LARGE SCALE GENOMIC DNA]</scope>
    <source>
        <strain evidence="2 3">KHI28</strain>
    </source>
</reference>
<feature type="transmembrane region" description="Helical" evidence="1">
    <location>
        <begin position="74"/>
        <end position="91"/>
    </location>
</feature>
<feature type="transmembrane region" description="Helical" evidence="1">
    <location>
        <begin position="7"/>
        <end position="30"/>
    </location>
</feature>
<dbReference type="KEGG" id="mgk:FSB76_25690"/>
<proteinExistence type="predicted"/>
<sequence length="131" mass="15200">MKIWKLLLLQYLFSVLLSIVLNFVFMLFTVKGQWDSHLVPSTLVGALVLDFPLTLLWIPGLFMSINFKNQKNKAFIVCFMTPIAILGYVLVGTKLQYSDKEFYATHIISQIIVLCFMFFRRLTPDNIVEED</sequence>
<accession>A0A5B8WAC5</accession>
<keyword evidence="1" id="KW-0812">Transmembrane</keyword>
<feature type="transmembrane region" description="Helical" evidence="1">
    <location>
        <begin position="42"/>
        <end position="62"/>
    </location>
</feature>